<accession>A0A450WJ05</accession>
<evidence type="ECO:0000256" key="6">
    <source>
        <dbReference type="ARBA" id="ARBA00023014"/>
    </source>
</evidence>
<keyword evidence="6" id="KW-0411">Iron-sulfur</keyword>
<evidence type="ECO:0000256" key="5">
    <source>
        <dbReference type="ARBA" id="ARBA00023004"/>
    </source>
</evidence>
<dbReference type="SFLD" id="SFLDS00029">
    <property type="entry name" value="Radical_SAM"/>
    <property type="match status" value="1"/>
</dbReference>
<keyword evidence="2" id="KW-0004">4Fe-4S</keyword>
<dbReference type="CDD" id="cd01335">
    <property type="entry name" value="Radical_SAM"/>
    <property type="match status" value="1"/>
</dbReference>
<dbReference type="InterPro" id="IPR013785">
    <property type="entry name" value="Aldolase_TIM"/>
</dbReference>
<gene>
    <name evidence="8" type="ORF">BECKLFY1418C_GA0070996_102816</name>
</gene>
<evidence type="ECO:0000256" key="1">
    <source>
        <dbReference type="ARBA" id="ARBA00001966"/>
    </source>
</evidence>
<dbReference type="EMBL" id="CAADFN010000028">
    <property type="protein sequence ID" value="VFK17014.1"/>
    <property type="molecule type" value="Genomic_DNA"/>
</dbReference>
<dbReference type="InterPro" id="IPR006638">
    <property type="entry name" value="Elp3/MiaA/NifB-like_rSAM"/>
</dbReference>
<dbReference type="CDD" id="cd21109">
    <property type="entry name" value="SPASM"/>
    <property type="match status" value="1"/>
</dbReference>
<comment type="cofactor">
    <cofactor evidence="1">
        <name>[4Fe-4S] cluster</name>
        <dbReference type="ChEBI" id="CHEBI:49883"/>
    </cofactor>
</comment>
<proteinExistence type="predicted"/>
<dbReference type="SMART" id="SM00729">
    <property type="entry name" value="Elp3"/>
    <property type="match status" value="1"/>
</dbReference>
<dbReference type="InterPro" id="IPR050377">
    <property type="entry name" value="Radical_SAM_PqqE_MftC-like"/>
</dbReference>
<dbReference type="SFLD" id="SFLDG01386">
    <property type="entry name" value="main_SPASM_domain-containing"/>
    <property type="match status" value="1"/>
</dbReference>
<dbReference type="PANTHER" id="PTHR11228">
    <property type="entry name" value="RADICAL SAM DOMAIN PROTEIN"/>
    <property type="match status" value="1"/>
</dbReference>
<dbReference type="GO" id="GO:0051539">
    <property type="term" value="F:4 iron, 4 sulfur cluster binding"/>
    <property type="evidence" value="ECO:0007669"/>
    <property type="project" value="UniProtKB-KW"/>
</dbReference>
<keyword evidence="3" id="KW-0949">S-adenosyl-L-methionine</keyword>
<organism evidence="8">
    <name type="scientific">Candidatus Kentrum sp. LFY</name>
    <dbReference type="NCBI Taxonomy" id="2126342"/>
    <lineage>
        <taxon>Bacteria</taxon>
        <taxon>Pseudomonadati</taxon>
        <taxon>Pseudomonadota</taxon>
        <taxon>Gammaproteobacteria</taxon>
        <taxon>Candidatus Kentrum</taxon>
    </lineage>
</organism>
<evidence type="ECO:0000256" key="3">
    <source>
        <dbReference type="ARBA" id="ARBA00022691"/>
    </source>
</evidence>
<dbReference type="PROSITE" id="PS51918">
    <property type="entry name" value="RADICAL_SAM"/>
    <property type="match status" value="1"/>
</dbReference>
<evidence type="ECO:0000259" key="7">
    <source>
        <dbReference type="PROSITE" id="PS51918"/>
    </source>
</evidence>
<keyword evidence="4" id="KW-0479">Metal-binding</keyword>
<evidence type="ECO:0000313" key="8">
    <source>
        <dbReference type="EMBL" id="VFK17014.1"/>
    </source>
</evidence>
<feature type="domain" description="Radical SAM core" evidence="7">
    <location>
        <begin position="18"/>
        <end position="244"/>
    </location>
</feature>
<dbReference type="Gene3D" id="3.20.20.70">
    <property type="entry name" value="Aldolase class I"/>
    <property type="match status" value="1"/>
</dbReference>
<protein>
    <submittedName>
        <fullName evidence="8">Radical SAM additional 4Fe4S-binding SPASM domain-containing protein</fullName>
    </submittedName>
</protein>
<dbReference type="PIRSF" id="PIRSF037420">
    <property type="entry name" value="PQQ_syn_pqqE"/>
    <property type="match status" value="1"/>
</dbReference>
<reference evidence="8" key="1">
    <citation type="submission" date="2019-02" db="EMBL/GenBank/DDBJ databases">
        <authorList>
            <person name="Gruber-Vodicka R. H."/>
            <person name="Seah K. B. B."/>
        </authorList>
    </citation>
    <scope>NUCLEOTIDE SEQUENCE</scope>
    <source>
        <strain evidence="8">BECK_BY7</strain>
    </source>
</reference>
<keyword evidence="5" id="KW-0408">Iron</keyword>
<dbReference type="AlphaFoldDB" id="A0A450WJ05"/>
<dbReference type="SFLD" id="SFLDG01067">
    <property type="entry name" value="SPASM/twitch_domain_containing"/>
    <property type="match status" value="1"/>
</dbReference>
<sequence length="374" mass="42864">MWNINSNYIIEGIAKNKEMDMYHLVVATTYACNLRCRHCYLPNHSNNRIPLDITKCLIRDWADIVVNDRGRYEGVFHLKGGEPLLDQDFPQIVNEVAGIGVLRLMVTTNGTVTSPRILEALENACEVMEGNHVIINVSLDGTDEETHSYIRGEGNFSKSIKFLGWLGENKIPTHINYVVTNTNIKNLRDIVDIAIEHDVRQINFLPFVAKGSGETFYEGAITPLEIYHAINEIYLNGSDNIKRLLTGTIPYIRHMEVTNQKRNCECVAGYKGFYYVTPDLGVFPCPNLMDKRYSLGNLTKDSIRNIHARKISELYRRVKKHETGPDYSCKGASIYYKEENNETMYDSQLAINEYFNQHPIRGEQKMSFCFSRNI</sequence>
<name>A0A450WJ05_9GAMM</name>
<dbReference type="SUPFAM" id="SSF102114">
    <property type="entry name" value="Radical SAM enzymes"/>
    <property type="match status" value="1"/>
</dbReference>
<dbReference type="GO" id="GO:0046872">
    <property type="term" value="F:metal ion binding"/>
    <property type="evidence" value="ECO:0007669"/>
    <property type="project" value="UniProtKB-KW"/>
</dbReference>
<dbReference type="Pfam" id="PF04055">
    <property type="entry name" value="Radical_SAM"/>
    <property type="match status" value="1"/>
</dbReference>
<evidence type="ECO:0000256" key="4">
    <source>
        <dbReference type="ARBA" id="ARBA00022723"/>
    </source>
</evidence>
<dbReference type="InterPro" id="IPR007197">
    <property type="entry name" value="rSAM"/>
</dbReference>
<evidence type="ECO:0000256" key="2">
    <source>
        <dbReference type="ARBA" id="ARBA00022485"/>
    </source>
</evidence>
<dbReference type="GO" id="GO:0003824">
    <property type="term" value="F:catalytic activity"/>
    <property type="evidence" value="ECO:0007669"/>
    <property type="project" value="InterPro"/>
</dbReference>
<dbReference type="PANTHER" id="PTHR11228:SF34">
    <property type="entry name" value="TUNGSTEN-CONTAINING ALDEHYDE FERREDOXIN OXIDOREDUCTASE COFACTOR MODIFYING PROTEIN"/>
    <property type="match status" value="1"/>
</dbReference>
<dbReference type="InterPro" id="IPR017200">
    <property type="entry name" value="PqqE-like"/>
</dbReference>
<dbReference type="InterPro" id="IPR058240">
    <property type="entry name" value="rSAM_sf"/>
</dbReference>